<dbReference type="NCBIfam" id="TIGR00753">
    <property type="entry name" value="undec_PP_bacA"/>
    <property type="match status" value="1"/>
</dbReference>
<keyword evidence="11 17" id="KW-0472">Membrane</keyword>
<comment type="similarity">
    <text evidence="2 17">Belongs to the UppP family.</text>
</comment>
<keyword evidence="7 17" id="KW-0378">Hydrolase</keyword>
<gene>
    <name evidence="17" type="primary">uppP</name>
    <name evidence="18" type="ORF">MOZ60_03015</name>
</gene>
<dbReference type="EC" id="3.6.1.27" evidence="3 17"/>
<comment type="miscellaneous">
    <text evidence="17">Bacitracin is thought to be involved in the inhibition of peptidoglycan synthesis by sequestering undecaprenyl diphosphate, thereby reducing the pool of lipid carrier available.</text>
</comment>
<feature type="transmembrane region" description="Helical" evidence="17">
    <location>
        <begin position="56"/>
        <end position="74"/>
    </location>
</feature>
<keyword evidence="6 17" id="KW-0812">Transmembrane</keyword>
<feature type="transmembrane region" description="Helical" evidence="17">
    <location>
        <begin position="199"/>
        <end position="217"/>
    </location>
</feature>
<dbReference type="EMBL" id="JALBUR010000004">
    <property type="protein sequence ID" value="MDX8419061.1"/>
    <property type="molecule type" value="Genomic_DNA"/>
</dbReference>
<dbReference type="PANTHER" id="PTHR30622">
    <property type="entry name" value="UNDECAPRENYL-DIPHOSPHATASE"/>
    <property type="match status" value="1"/>
</dbReference>
<dbReference type="RefSeq" id="WP_370595607.1">
    <property type="nucleotide sequence ID" value="NZ_JALBUR010000004.1"/>
</dbReference>
<evidence type="ECO:0000256" key="6">
    <source>
        <dbReference type="ARBA" id="ARBA00022692"/>
    </source>
</evidence>
<comment type="caution">
    <text evidence="18">The sequence shown here is derived from an EMBL/GenBank/DDBJ whole genome shotgun (WGS) entry which is preliminary data.</text>
</comment>
<dbReference type="GO" id="GO:0005886">
    <property type="term" value="C:plasma membrane"/>
    <property type="evidence" value="ECO:0007669"/>
    <property type="project" value="UniProtKB-SubCell"/>
</dbReference>
<dbReference type="GO" id="GO:0008360">
    <property type="term" value="P:regulation of cell shape"/>
    <property type="evidence" value="ECO:0007669"/>
    <property type="project" value="UniProtKB-KW"/>
</dbReference>
<dbReference type="HAMAP" id="MF_01006">
    <property type="entry name" value="Undec_diphosphatase"/>
    <property type="match status" value="1"/>
</dbReference>
<dbReference type="NCBIfam" id="NF001391">
    <property type="entry name" value="PRK00281.1-5"/>
    <property type="match status" value="1"/>
</dbReference>
<reference evidence="18 19" key="1">
    <citation type="submission" date="2022-03" db="EMBL/GenBank/DDBJ databases">
        <title>Novel taxa within the pig intestine.</title>
        <authorList>
            <person name="Wylensek D."/>
            <person name="Bishof K."/>
            <person name="Afrizal A."/>
            <person name="Clavel T."/>
        </authorList>
    </citation>
    <scope>NUCLEOTIDE SEQUENCE [LARGE SCALE GENOMIC DNA]</scope>
    <source>
        <strain evidence="18 19">CLA-KB-P133</strain>
    </source>
</reference>
<evidence type="ECO:0000256" key="10">
    <source>
        <dbReference type="ARBA" id="ARBA00022989"/>
    </source>
</evidence>
<evidence type="ECO:0000256" key="17">
    <source>
        <dbReference type="HAMAP-Rule" id="MF_01006"/>
    </source>
</evidence>
<dbReference type="NCBIfam" id="NF001390">
    <property type="entry name" value="PRK00281.1-4"/>
    <property type="match status" value="1"/>
</dbReference>
<keyword evidence="5 17" id="KW-1003">Cell membrane</keyword>
<evidence type="ECO:0000256" key="14">
    <source>
        <dbReference type="ARBA" id="ARBA00032707"/>
    </source>
</evidence>
<dbReference type="GO" id="GO:0050380">
    <property type="term" value="F:undecaprenyl-diphosphatase activity"/>
    <property type="evidence" value="ECO:0007669"/>
    <property type="project" value="UniProtKB-UniRule"/>
</dbReference>
<evidence type="ECO:0000256" key="15">
    <source>
        <dbReference type="ARBA" id="ARBA00032932"/>
    </source>
</evidence>
<dbReference type="PANTHER" id="PTHR30622:SF3">
    <property type="entry name" value="UNDECAPRENYL-DIPHOSPHATASE"/>
    <property type="match status" value="1"/>
</dbReference>
<evidence type="ECO:0000256" key="9">
    <source>
        <dbReference type="ARBA" id="ARBA00022984"/>
    </source>
</evidence>
<dbReference type="GO" id="GO:0009252">
    <property type="term" value="P:peptidoglycan biosynthetic process"/>
    <property type="evidence" value="ECO:0007669"/>
    <property type="project" value="UniProtKB-KW"/>
</dbReference>
<evidence type="ECO:0000256" key="11">
    <source>
        <dbReference type="ARBA" id="ARBA00023136"/>
    </source>
</evidence>
<evidence type="ECO:0000313" key="18">
    <source>
        <dbReference type="EMBL" id="MDX8419061.1"/>
    </source>
</evidence>
<keyword evidence="13 17" id="KW-0961">Cell wall biogenesis/degradation</keyword>
<evidence type="ECO:0000256" key="16">
    <source>
        <dbReference type="ARBA" id="ARBA00047594"/>
    </source>
</evidence>
<keyword evidence="12 17" id="KW-0046">Antibiotic resistance</keyword>
<evidence type="ECO:0000256" key="8">
    <source>
        <dbReference type="ARBA" id="ARBA00022960"/>
    </source>
</evidence>
<protein>
    <recommendedName>
        <fullName evidence="4 17">Undecaprenyl-diphosphatase</fullName>
        <ecNumber evidence="3 17">3.6.1.27</ecNumber>
    </recommendedName>
    <alternativeName>
        <fullName evidence="15 17">Bacitracin resistance protein</fullName>
    </alternativeName>
    <alternativeName>
        <fullName evidence="14 17">Undecaprenyl pyrophosphate phosphatase</fullName>
    </alternativeName>
</protein>
<feature type="transmembrane region" description="Helical" evidence="17">
    <location>
        <begin position="95"/>
        <end position="113"/>
    </location>
</feature>
<proteinExistence type="inferred from homology"/>
<evidence type="ECO:0000256" key="5">
    <source>
        <dbReference type="ARBA" id="ARBA00022475"/>
    </source>
</evidence>
<evidence type="ECO:0000256" key="13">
    <source>
        <dbReference type="ARBA" id="ARBA00023316"/>
    </source>
</evidence>
<feature type="transmembrane region" description="Helical" evidence="17">
    <location>
        <begin position="229"/>
        <end position="253"/>
    </location>
</feature>
<dbReference type="NCBIfam" id="NF001389">
    <property type="entry name" value="PRK00281.1-2"/>
    <property type="match status" value="1"/>
</dbReference>
<evidence type="ECO:0000256" key="7">
    <source>
        <dbReference type="ARBA" id="ARBA00022801"/>
    </source>
</evidence>
<sequence length="284" mass="31632">MSVILNILKSIVFGIVQGVTEWLPISSTGHLILLEKFMPLNVFGADAAANTAFWDMYKVVIQFGSIIAVMLLYWHKLWPFEKGYSEKKKRSILRLWIKIIVATVPAAIVGFLLDDWIDAKMSTPIVIAIALIAYGVAFIFLEKREHQYEVTEIRQISYKKALEVGAFQCLALIPGTSRSGSTILGATLLKFDRPTAAEFSFYMAIPVMFGASLLKIVKMLAKGVVMSGAAWLVLLVGMLVSFVVSVAVIKYLMAYIRKHDFTVFGKYRIALGILVLILAIFKVL</sequence>
<evidence type="ECO:0000256" key="4">
    <source>
        <dbReference type="ARBA" id="ARBA00021581"/>
    </source>
</evidence>
<comment type="function">
    <text evidence="17">Catalyzes the dephosphorylation of undecaprenyl diphosphate (UPP). Confers resistance to bacitracin.</text>
</comment>
<dbReference type="Pfam" id="PF02673">
    <property type="entry name" value="BacA"/>
    <property type="match status" value="1"/>
</dbReference>
<feature type="transmembrane region" description="Helical" evidence="17">
    <location>
        <begin position="265"/>
        <end position="283"/>
    </location>
</feature>
<accession>A0AB35U1Q4</accession>
<organism evidence="18 19">
    <name type="scientific">Grylomicrobium aquisgranensis</name>
    <dbReference type="NCBI Taxonomy" id="2926318"/>
    <lineage>
        <taxon>Bacteria</taxon>
        <taxon>Bacillati</taxon>
        <taxon>Bacillota</taxon>
        <taxon>Erysipelotrichia</taxon>
        <taxon>Erysipelotrichales</taxon>
        <taxon>Erysipelotrichaceae</taxon>
        <taxon>Grylomicrobium</taxon>
    </lineage>
</organism>
<evidence type="ECO:0000256" key="2">
    <source>
        <dbReference type="ARBA" id="ARBA00010621"/>
    </source>
</evidence>
<evidence type="ECO:0000256" key="1">
    <source>
        <dbReference type="ARBA" id="ARBA00004651"/>
    </source>
</evidence>
<evidence type="ECO:0000256" key="3">
    <source>
        <dbReference type="ARBA" id="ARBA00012374"/>
    </source>
</evidence>
<feature type="transmembrane region" description="Helical" evidence="17">
    <location>
        <begin position="125"/>
        <end position="141"/>
    </location>
</feature>
<keyword evidence="8 17" id="KW-0133">Cell shape</keyword>
<keyword evidence="10 17" id="KW-1133">Transmembrane helix</keyword>
<comment type="catalytic activity">
    <reaction evidence="16 17">
        <text>di-trans,octa-cis-undecaprenyl diphosphate + H2O = di-trans,octa-cis-undecaprenyl phosphate + phosphate + H(+)</text>
        <dbReference type="Rhea" id="RHEA:28094"/>
        <dbReference type="ChEBI" id="CHEBI:15377"/>
        <dbReference type="ChEBI" id="CHEBI:15378"/>
        <dbReference type="ChEBI" id="CHEBI:43474"/>
        <dbReference type="ChEBI" id="CHEBI:58405"/>
        <dbReference type="ChEBI" id="CHEBI:60392"/>
        <dbReference type="EC" id="3.6.1.27"/>
    </reaction>
</comment>
<keyword evidence="19" id="KW-1185">Reference proteome</keyword>
<name>A0AB35U1Q4_9FIRM</name>
<dbReference type="GO" id="GO:0046677">
    <property type="term" value="P:response to antibiotic"/>
    <property type="evidence" value="ECO:0007669"/>
    <property type="project" value="UniProtKB-UniRule"/>
</dbReference>
<dbReference type="AlphaFoldDB" id="A0AB35U1Q4"/>
<comment type="subcellular location">
    <subcellularLocation>
        <location evidence="1 17">Cell membrane</location>
        <topology evidence="1 17">Multi-pass membrane protein</topology>
    </subcellularLocation>
</comment>
<evidence type="ECO:0000256" key="12">
    <source>
        <dbReference type="ARBA" id="ARBA00023251"/>
    </source>
</evidence>
<dbReference type="GO" id="GO:0071555">
    <property type="term" value="P:cell wall organization"/>
    <property type="evidence" value="ECO:0007669"/>
    <property type="project" value="UniProtKB-KW"/>
</dbReference>
<dbReference type="InterPro" id="IPR003824">
    <property type="entry name" value="UppP"/>
</dbReference>
<evidence type="ECO:0000313" key="19">
    <source>
        <dbReference type="Proteomes" id="UP001286174"/>
    </source>
</evidence>
<dbReference type="Proteomes" id="UP001286174">
    <property type="component" value="Unassembled WGS sequence"/>
</dbReference>
<keyword evidence="9 17" id="KW-0573">Peptidoglycan synthesis</keyword>